<protein>
    <submittedName>
        <fullName evidence="1">Uncharacterized protein</fullName>
    </submittedName>
</protein>
<dbReference type="Proteomes" id="UP000054266">
    <property type="component" value="Unassembled WGS sequence"/>
</dbReference>
<reference evidence="1 2" key="1">
    <citation type="submission" date="2015-01" db="EMBL/GenBank/DDBJ databases">
        <title>The Genome Sequence of Capronia semiimmersa CBS27337.</title>
        <authorList>
            <consortium name="The Broad Institute Genomics Platform"/>
            <person name="Cuomo C."/>
            <person name="de Hoog S."/>
            <person name="Gorbushina A."/>
            <person name="Stielow B."/>
            <person name="Teixiera M."/>
            <person name="Abouelleil A."/>
            <person name="Chapman S.B."/>
            <person name="Priest M."/>
            <person name="Young S.K."/>
            <person name="Wortman J."/>
            <person name="Nusbaum C."/>
            <person name="Birren B."/>
        </authorList>
    </citation>
    <scope>NUCLEOTIDE SEQUENCE [LARGE SCALE GENOMIC DNA]</scope>
    <source>
        <strain evidence="1 2">CBS 27337</strain>
    </source>
</reference>
<sequence>MQARNRNQFIGLVQTGDLTKSRSPWIRPSYRLHPIQTPAIVRRRQVRVPKSLTQKVDLWAKANRIIQTPTLFSLALRQTLQTSSYTLLWKLLESATNRPL</sequence>
<proteinExistence type="predicted"/>
<evidence type="ECO:0000313" key="2">
    <source>
        <dbReference type="Proteomes" id="UP000054266"/>
    </source>
</evidence>
<name>A0A0D2F7B7_9EURO</name>
<evidence type="ECO:0000313" key="1">
    <source>
        <dbReference type="EMBL" id="KIW63883.1"/>
    </source>
</evidence>
<dbReference type="AlphaFoldDB" id="A0A0D2F7B7"/>
<dbReference type="HOGENOM" id="CLU_2305744_0_0_1"/>
<organism evidence="1 2">
    <name type="scientific">Phialophora macrospora</name>
    <dbReference type="NCBI Taxonomy" id="1851006"/>
    <lineage>
        <taxon>Eukaryota</taxon>
        <taxon>Fungi</taxon>
        <taxon>Dikarya</taxon>
        <taxon>Ascomycota</taxon>
        <taxon>Pezizomycotina</taxon>
        <taxon>Eurotiomycetes</taxon>
        <taxon>Chaetothyriomycetidae</taxon>
        <taxon>Chaetothyriales</taxon>
        <taxon>Herpotrichiellaceae</taxon>
        <taxon>Phialophora</taxon>
    </lineage>
</organism>
<gene>
    <name evidence="1" type="ORF">PV04_08853</name>
</gene>
<keyword evidence="2" id="KW-1185">Reference proteome</keyword>
<accession>A0A0D2F7B7</accession>
<dbReference type="EMBL" id="KN846961">
    <property type="protein sequence ID" value="KIW63883.1"/>
    <property type="molecule type" value="Genomic_DNA"/>
</dbReference>